<keyword evidence="5 7" id="KW-0472">Membrane</keyword>
<feature type="domain" description="Major facilitator superfamily (MFS) profile" evidence="8">
    <location>
        <begin position="44"/>
        <end position="491"/>
    </location>
</feature>
<feature type="transmembrane region" description="Helical" evidence="7">
    <location>
        <begin position="398"/>
        <end position="419"/>
    </location>
</feature>
<feature type="transmembrane region" description="Helical" evidence="7">
    <location>
        <begin position="109"/>
        <end position="130"/>
    </location>
</feature>
<dbReference type="PROSITE" id="PS50850">
    <property type="entry name" value="MFS"/>
    <property type="match status" value="1"/>
</dbReference>
<dbReference type="GO" id="GO:0022857">
    <property type="term" value="F:transmembrane transporter activity"/>
    <property type="evidence" value="ECO:0007669"/>
    <property type="project" value="InterPro"/>
</dbReference>
<evidence type="ECO:0000256" key="7">
    <source>
        <dbReference type="SAM" id="Phobius"/>
    </source>
</evidence>
<dbReference type="InterPro" id="IPR020846">
    <property type="entry name" value="MFS_dom"/>
</dbReference>
<comment type="caution">
    <text evidence="9">The sequence shown here is derived from an EMBL/GenBank/DDBJ whole genome shotgun (WGS) entry which is preliminary data.</text>
</comment>
<evidence type="ECO:0000256" key="2">
    <source>
        <dbReference type="ARBA" id="ARBA00008335"/>
    </source>
</evidence>
<dbReference type="GO" id="GO:0016020">
    <property type="term" value="C:membrane"/>
    <property type="evidence" value="ECO:0007669"/>
    <property type="project" value="UniProtKB-SubCell"/>
</dbReference>
<evidence type="ECO:0000256" key="4">
    <source>
        <dbReference type="ARBA" id="ARBA00022989"/>
    </source>
</evidence>
<accession>A0A9P4V383</accession>
<dbReference type="Pfam" id="PF07690">
    <property type="entry name" value="MFS_1"/>
    <property type="match status" value="1"/>
</dbReference>
<feature type="transmembrane region" description="Helical" evidence="7">
    <location>
        <begin position="197"/>
        <end position="218"/>
    </location>
</feature>
<dbReference type="Gene3D" id="1.20.1250.20">
    <property type="entry name" value="MFS general substrate transporter like domains"/>
    <property type="match status" value="1"/>
</dbReference>
<dbReference type="SUPFAM" id="SSF103473">
    <property type="entry name" value="MFS general substrate transporter"/>
    <property type="match status" value="1"/>
</dbReference>
<feature type="compositionally biased region" description="Basic and acidic residues" evidence="6">
    <location>
        <begin position="1"/>
        <end position="13"/>
    </location>
</feature>
<comment type="similarity">
    <text evidence="2">Belongs to the major facilitator superfamily.</text>
</comment>
<dbReference type="Proteomes" id="UP000799444">
    <property type="component" value="Unassembled WGS sequence"/>
</dbReference>
<dbReference type="EMBL" id="ML996125">
    <property type="protein sequence ID" value="KAF2736394.1"/>
    <property type="molecule type" value="Genomic_DNA"/>
</dbReference>
<feature type="transmembrane region" description="Helical" evidence="7">
    <location>
        <begin position="465"/>
        <end position="485"/>
    </location>
</feature>
<keyword evidence="10" id="KW-1185">Reference proteome</keyword>
<evidence type="ECO:0000313" key="10">
    <source>
        <dbReference type="Proteomes" id="UP000799444"/>
    </source>
</evidence>
<dbReference type="OrthoDB" id="5296287at2759"/>
<keyword evidence="3 7" id="KW-0812">Transmembrane</keyword>
<feature type="transmembrane region" description="Helical" evidence="7">
    <location>
        <begin position="170"/>
        <end position="191"/>
    </location>
</feature>
<name>A0A9P4V383_9PLEO</name>
<feature type="transmembrane region" description="Helical" evidence="7">
    <location>
        <begin position="313"/>
        <end position="333"/>
    </location>
</feature>
<dbReference type="InterPro" id="IPR036259">
    <property type="entry name" value="MFS_trans_sf"/>
</dbReference>
<dbReference type="InterPro" id="IPR011701">
    <property type="entry name" value="MFS"/>
</dbReference>
<evidence type="ECO:0000256" key="1">
    <source>
        <dbReference type="ARBA" id="ARBA00004141"/>
    </source>
</evidence>
<dbReference type="AlphaFoldDB" id="A0A9P4V383"/>
<comment type="subcellular location">
    <subcellularLocation>
        <location evidence="1">Membrane</location>
        <topology evidence="1">Multi-pass membrane protein</topology>
    </subcellularLocation>
</comment>
<gene>
    <name evidence="9" type="ORF">EJ04DRAFT_533646</name>
</gene>
<evidence type="ECO:0000313" key="9">
    <source>
        <dbReference type="EMBL" id="KAF2736394.1"/>
    </source>
</evidence>
<proteinExistence type="inferred from homology"/>
<feature type="transmembrane region" description="Helical" evidence="7">
    <location>
        <begin position="45"/>
        <end position="70"/>
    </location>
</feature>
<evidence type="ECO:0000256" key="6">
    <source>
        <dbReference type="SAM" id="MobiDB-lite"/>
    </source>
</evidence>
<protein>
    <submittedName>
        <fullName evidence="9">MFS general substrate transporter</fullName>
    </submittedName>
</protein>
<feature type="transmembrane region" description="Helical" evidence="7">
    <location>
        <begin position="431"/>
        <end position="453"/>
    </location>
</feature>
<feature type="transmembrane region" description="Helical" evidence="7">
    <location>
        <begin position="82"/>
        <end position="102"/>
    </location>
</feature>
<dbReference type="PANTHER" id="PTHR23502">
    <property type="entry name" value="MAJOR FACILITATOR SUPERFAMILY"/>
    <property type="match status" value="1"/>
</dbReference>
<feature type="transmembrane region" description="Helical" evidence="7">
    <location>
        <begin position="268"/>
        <end position="293"/>
    </location>
</feature>
<evidence type="ECO:0000256" key="3">
    <source>
        <dbReference type="ARBA" id="ARBA00022692"/>
    </source>
</evidence>
<feature type="compositionally biased region" description="Acidic residues" evidence="6">
    <location>
        <begin position="16"/>
        <end position="26"/>
    </location>
</feature>
<feature type="transmembrane region" description="Helical" evidence="7">
    <location>
        <begin position="136"/>
        <end position="158"/>
    </location>
</feature>
<keyword evidence="4 7" id="KW-1133">Transmembrane helix</keyword>
<dbReference type="PANTHER" id="PTHR23502:SF68">
    <property type="entry name" value="MULTIDRUG TRANSPORTER, PUTATIVE (AFU_ORTHOLOGUE AFUA_3G01120)-RELATED"/>
    <property type="match status" value="1"/>
</dbReference>
<dbReference type="CDD" id="cd17323">
    <property type="entry name" value="MFS_Tpo1_MDR_like"/>
    <property type="match status" value="1"/>
</dbReference>
<feature type="transmembrane region" description="Helical" evidence="7">
    <location>
        <begin position="373"/>
        <end position="392"/>
    </location>
</feature>
<evidence type="ECO:0000259" key="8">
    <source>
        <dbReference type="PROSITE" id="PS50850"/>
    </source>
</evidence>
<feature type="region of interest" description="Disordered" evidence="6">
    <location>
        <begin position="1"/>
        <end position="26"/>
    </location>
</feature>
<evidence type="ECO:0000256" key="5">
    <source>
        <dbReference type="ARBA" id="ARBA00023136"/>
    </source>
</evidence>
<sequence>MSEKTSGDVERSNQEVQDDNLVDWEGLDDPKKPLNWTPRKKNAHVAIISAITLTANLASTMFAPGALLLVSEFGITSSTVGSLTVSIYILGFAVGPLVLAPLSELYGRLVIYHVCNAVFIAFTLGCALASNTGMFLAFRFLAGCAGAAPLTIGGGSIADMFAPEHRGAAMGAWAAGPLIGPVLGPIIGGFVSQAIGWRWTFWLILILSGIISICALVFMRETYSPVLLARKAANLRKATNNPALVSKLDKGIAPKTLLARAVVRPLKLLVLSPIVSLLSIYTAFSFSLIYLLFTTFPIVFSEQYHFGTGTAGLSYLGIGIGFFLSLVLFGALSDRILKQLAARERNPDAPGNETNEEDKSAPIKTKPEWRLPLMVYFAPTLPIGLFWYGWAADQKTHWIVPILGTGLVGIGALFVMMPAMSYLVDAFDSEAAASALAANTLVRSLLGAFLPMAGPPLYEALGLGWGNSLLGFIGLAFVPVPYIFWRYGERIRKRWAVSF</sequence>
<reference evidence="9" key="1">
    <citation type="journal article" date="2020" name="Stud. Mycol.">
        <title>101 Dothideomycetes genomes: a test case for predicting lifestyles and emergence of pathogens.</title>
        <authorList>
            <person name="Haridas S."/>
            <person name="Albert R."/>
            <person name="Binder M."/>
            <person name="Bloem J."/>
            <person name="Labutti K."/>
            <person name="Salamov A."/>
            <person name="Andreopoulos B."/>
            <person name="Baker S."/>
            <person name="Barry K."/>
            <person name="Bills G."/>
            <person name="Bluhm B."/>
            <person name="Cannon C."/>
            <person name="Castanera R."/>
            <person name="Culley D."/>
            <person name="Daum C."/>
            <person name="Ezra D."/>
            <person name="Gonzalez J."/>
            <person name="Henrissat B."/>
            <person name="Kuo A."/>
            <person name="Liang C."/>
            <person name="Lipzen A."/>
            <person name="Lutzoni F."/>
            <person name="Magnuson J."/>
            <person name="Mondo S."/>
            <person name="Nolan M."/>
            <person name="Ohm R."/>
            <person name="Pangilinan J."/>
            <person name="Park H.-J."/>
            <person name="Ramirez L."/>
            <person name="Alfaro M."/>
            <person name="Sun H."/>
            <person name="Tritt A."/>
            <person name="Yoshinaga Y."/>
            <person name="Zwiers L.-H."/>
            <person name="Turgeon B."/>
            <person name="Goodwin S."/>
            <person name="Spatafora J."/>
            <person name="Crous P."/>
            <person name="Grigoriev I."/>
        </authorList>
    </citation>
    <scope>NUCLEOTIDE SEQUENCE</scope>
    <source>
        <strain evidence="9">CBS 125425</strain>
    </source>
</reference>
<dbReference type="FunFam" id="1.20.1250.20:FF:000082">
    <property type="entry name" value="MFS multidrug transporter, putative"/>
    <property type="match status" value="1"/>
</dbReference>
<organism evidence="9 10">
    <name type="scientific">Polyplosphaeria fusca</name>
    <dbReference type="NCBI Taxonomy" id="682080"/>
    <lineage>
        <taxon>Eukaryota</taxon>
        <taxon>Fungi</taxon>
        <taxon>Dikarya</taxon>
        <taxon>Ascomycota</taxon>
        <taxon>Pezizomycotina</taxon>
        <taxon>Dothideomycetes</taxon>
        <taxon>Pleosporomycetidae</taxon>
        <taxon>Pleosporales</taxon>
        <taxon>Tetraplosphaeriaceae</taxon>
        <taxon>Polyplosphaeria</taxon>
    </lineage>
</organism>